<dbReference type="OrthoDB" id="9342562at2"/>
<dbReference type="PANTHER" id="PTHR20974">
    <property type="entry name" value="UPF0585 PROTEIN CG18661"/>
    <property type="match status" value="1"/>
</dbReference>
<dbReference type="InterPro" id="IPR010342">
    <property type="entry name" value="DUF938"/>
</dbReference>
<evidence type="ECO:0000313" key="1">
    <source>
        <dbReference type="EMBL" id="QGW83785.1"/>
    </source>
</evidence>
<reference evidence="1 2" key="1">
    <citation type="submission" date="2019-12" db="EMBL/GenBank/DDBJ databases">
        <title>Hybrid Genome Assemblies of two High G+C Isolates from Undergraduate Microbiology Courses.</title>
        <authorList>
            <person name="Ne Ville C.J."/>
            <person name="Enright D."/>
            <person name="Hernandez I."/>
            <person name="Dodsworth J."/>
            <person name="Orwin P.M."/>
        </authorList>
    </citation>
    <scope>NUCLEOTIDE SEQUENCE [LARGE SCALE GENOMIC DNA]</scope>
    <source>
        <strain evidence="1 2">CSUSB</strain>
    </source>
</reference>
<name>A0A6I6HLM5_VARPD</name>
<organism evidence="1 2">
    <name type="scientific">Variovorax paradoxus</name>
    <dbReference type="NCBI Taxonomy" id="34073"/>
    <lineage>
        <taxon>Bacteria</taxon>
        <taxon>Pseudomonadati</taxon>
        <taxon>Pseudomonadota</taxon>
        <taxon>Betaproteobacteria</taxon>
        <taxon>Burkholderiales</taxon>
        <taxon>Comamonadaceae</taxon>
        <taxon>Variovorax</taxon>
    </lineage>
</organism>
<sequence length="209" mass="22655">MPDLPHSPAADRNKQPILDALIRILGERGAALEIASGTGQHAAWFAAAMPRWTWQPTDADARMLPALEGRVEEAALPNLRPPLLLDVMTPQWLPQGPAFVQGEEEAKFDAIYCANMLHIAPWAACAALMQGAARHLLPGGLLITYGPYFEEDAAPAPSNLAFDEDLRSRNSAWGIRRLKDVAAEAGAAGLSLRDRHPMPANNLLLVFGR</sequence>
<dbReference type="Gene3D" id="3.40.50.150">
    <property type="entry name" value="Vaccinia Virus protein VP39"/>
    <property type="match status" value="1"/>
</dbReference>
<proteinExistence type="predicted"/>
<dbReference type="Proteomes" id="UP000425817">
    <property type="component" value="Chromosome"/>
</dbReference>
<accession>A0A6I6HLM5</accession>
<dbReference type="SUPFAM" id="SSF53335">
    <property type="entry name" value="S-adenosyl-L-methionine-dependent methyltransferases"/>
    <property type="match status" value="1"/>
</dbReference>
<dbReference type="Pfam" id="PF06080">
    <property type="entry name" value="DUF938"/>
    <property type="match status" value="1"/>
</dbReference>
<dbReference type="InterPro" id="IPR029063">
    <property type="entry name" value="SAM-dependent_MTases_sf"/>
</dbReference>
<dbReference type="RefSeq" id="WP_157615184.1">
    <property type="nucleotide sequence ID" value="NZ_CP046622.1"/>
</dbReference>
<protein>
    <submittedName>
        <fullName evidence="1">DUF938 domain-containing protein</fullName>
    </submittedName>
</protein>
<dbReference type="EMBL" id="CP046622">
    <property type="protein sequence ID" value="QGW83785.1"/>
    <property type="molecule type" value="Genomic_DNA"/>
</dbReference>
<evidence type="ECO:0000313" key="2">
    <source>
        <dbReference type="Proteomes" id="UP000425817"/>
    </source>
</evidence>
<dbReference type="PANTHER" id="PTHR20974:SF0">
    <property type="entry name" value="UPF0585 PROTEIN CG18661"/>
    <property type="match status" value="1"/>
</dbReference>
<gene>
    <name evidence="1" type="ORF">GOQ09_20340</name>
</gene>
<dbReference type="AlphaFoldDB" id="A0A6I6HLM5"/>